<evidence type="ECO:0000313" key="6">
    <source>
        <dbReference type="Ensembl" id="ENSCMIP00000006339.1"/>
    </source>
</evidence>
<dbReference type="InParanoid" id="A0A4W3H8X6"/>
<evidence type="ECO:0000256" key="2">
    <source>
        <dbReference type="ARBA" id="ARBA00022729"/>
    </source>
</evidence>
<dbReference type="OMA" id="SHICFMW"/>
<name>A0A4W3H8X6_CALMI</name>
<evidence type="ECO:0000256" key="1">
    <source>
        <dbReference type="ARBA" id="ARBA00010246"/>
    </source>
</evidence>
<dbReference type="Pfam" id="PF22841">
    <property type="entry name" value="CATSPERE_NTD1"/>
    <property type="match status" value="1"/>
</dbReference>
<keyword evidence="3" id="KW-0325">Glycoprotein</keyword>
<evidence type="ECO:0000256" key="4">
    <source>
        <dbReference type="SAM" id="SignalP"/>
    </source>
</evidence>
<feature type="signal peptide" evidence="4">
    <location>
        <begin position="1"/>
        <end position="20"/>
    </location>
</feature>
<dbReference type="GeneTree" id="ENSGT00940000167892"/>
<sequence>MGRAVCAALLLFARVGLIHGVWRYWTNMEGRVLFDTRNSINLEYEGDSFIQWVIPDSCVINSLRTPKAVLHCSKSGMHKIELRLKKKTPYDEPRYFRFEHAMFSFLWYMVKLPEPFRYG</sequence>
<reference evidence="7" key="1">
    <citation type="journal article" date="2006" name="Science">
        <title>Ancient noncoding elements conserved in the human genome.</title>
        <authorList>
            <person name="Venkatesh B."/>
            <person name="Kirkness E.F."/>
            <person name="Loh Y.H."/>
            <person name="Halpern A.L."/>
            <person name="Lee A.P."/>
            <person name="Johnson J."/>
            <person name="Dandona N."/>
            <person name="Viswanathan L.D."/>
            <person name="Tay A."/>
            <person name="Venter J.C."/>
            <person name="Strausberg R.L."/>
            <person name="Brenner S."/>
        </authorList>
    </citation>
    <scope>NUCLEOTIDE SEQUENCE [LARGE SCALE GENOMIC DNA]</scope>
</reference>
<reference evidence="7" key="3">
    <citation type="journal article" date="2014" name="Nature">
        <title>Elephant shark genome provides unique insights into gnathostome evolution.</title>
        <authorList>
            <consortium name="International Elephant Shark Genome Sequencing Consortium"/>
            <person name="Venkatesh B."/>
            <person name="Lee A.P."/>
            <person name="Ravi V."/>
            <person name="Maurya A.K."/>
            <person name="Lian M.M."/>
            <person name="Swann J.B."/>
            <person name="Ohta Y."/>
            <person name="Flajnik M.F."/>
            <person name="Sutoh Y."/>
            <person name="Kasahara M."/>
            <person name="Hoon S."/>
            <person name="Gangu V."/>
            <person name="Roy S.W."/>
            <person name="Irimia M."/>
            <person name="Korzh V."/>
            <person name="Kondrychyn I."/>
            <person name="Lim Z.W."/>
            <person name="Tay B.H."/>
            <person name="Tohari S."/>
            <person name="Kong K.W."/>
            <person name="Ho S."/>
            <person name="Lorente-Galdos B."/>
            <person name="Quilez J."/>
            <person name="Marques-Bonet T."/>
            <person name="Raney B.J."/>
            <person name="Ingham P.W."/>
            <person name="Tay A."/>
            <person name="Hillier L.W."/>
            <person name="Minx P."/>
            <person name="Boehm T."/>
            <person name="Wilson R.K."/>
            <person name="Brenner S."/>
            <person name="Warren W.C."/>
        </authorList>
    </citation>
    <scope>NUCLEOTIDE SEQUENCE [LARGE SCALE GENOMIC DNA]</scope>
</reference>
<accession>A0A4W3H8X6</accession>
<evidence type="ECO:0000259" key="5">
    <source>
        <dbReference type="Pfam" id="PF22841"/>
    </source>
</evidence>
<protein>
    <recommendedName>
        <fullName evidence="5">CATSPERE first N-terminal domain-containing protein</fullName>
    </recommendedName>
</protein>
<evidence type="ECO:0000256" key="3">
    <source>
        <dbReference type="ARBA" id="ARBA00023180"/>
    </source>
</evidence>
<dbReference type="PANTHER" id="PTHR33722">
    <property type="entry name" value="CATION CHANNEL SPERM-ASSOCIATED PROTEIN SUBUNIT DELTA-RELATED"/>
    <property type="match status" value="1"/>
</dbReference>
<keyword evidence="7" id="KW-1185">Reference proteome</keyword>
<reference evidence="7" key="2">
    <citation type="journal article" date="2007" name="PLoS Biol.">
        <title>Survey sequencing and comparative analysis of the elephant shark (Callorhinchus milii) genome.</title>
        <authorList>
            <person name="Venkatesh B."/>
            <person name="Kirkness E.F."/>
            <person name="Loh Y.H."/>
            <person name="Halpern A.L."/>
            <person name="Lee A.P."/>
            <person name="Johnson J."/>
            <person name="Dandona N."/>
            <person name="Viswanathan L.D."/>
            <person name="Tay A."/>
            <person name="Venter J.C."/>
            <person name="Strausberg R.L."/>
            <person name="Brenner S."/>
        </authorList>
    </citation>
    <scope>NUCLEOTIDE SEQUENCE [LARGE SCALE GENOMIC DNA]</scope>
</reference>
<comment type="similarity">
    <text evidence="1">Belongs to the CATSPERD family.</text>
</comment>
<dbReference type="InterPro" id="IPR053818">
    <property type="entry name" value="CATSPERE_NTD1"/>
</dbReference>
<dbReference type="GO" id="GO:0048240">
    <property type="term" value="P:sperm capacitation"/>
    <property type="evidence" value="ECO:0007669"/>
    <property type="project" value="TreeGrafter"/>
</dbReference>
<organism evidence="6 7">
    <name type="scientific">Callorhinchus milii</name>
    <name type="common">Ghost shark</name>
    <dbReference type="NCBI Taxonomy" id="7868"/>
    <lineage>
        <taxon>Eukaryota</taxon>
        <taxon>Metazoa</taxon>
        <taxon>Chordata</taxon>
        <taxon>Craniata</taxon>
        <taxon>Vertebrata</taxon>
        <taxon>Chondrichthyes</taxon>
        <taxon>Holocephali</taxon>
        <taxon>Chimaeriformes</taxon>
        <taxon>Callorhinchidae</taxon>
        <taxon>Callorhinchus</taxon>
    </lineage>
</organism>
<dbReference type="GO" id="GO:0030317">
    <property type="term" value="P:flagellated sperm motility"/>
    <property type="evidence" value="ECO:0007669"/>
    <property type="project" value="TreeGrafter"/>
</dbReference>
<dbReference type="Proteomes" id="UP000314986">
    <property type="component" value="Unassembled WGS sequence"/>
</dbReference>
<dbReference type="GO" id="GO:0036128">
    <property type="term" value="C:CatSper complex"/>
    <property type="evidence" value="ECO:0007669"/>
    <property type="project" value="InterPro"/>
</dbReference>
<evidence type="ECO:0000313" key="7">
    <source>
        <dbReference type="Proteomes" id="UP000314986"/>
    </source>
</evidence>
<dbReference type="InterPro" id="IPR028751">
    <property type="entry name" value="CATSPERD/E"/>
</dbReference>
<keyword evidence="2 4" id="KW-0732">Signal</keyword>
<dbReference type="GO" id="GO:0097228">
    <property type="term" value="C:sperm principal piece"/>
    <property type="evidence" value="ECO:0007669"/>
    <property type="project" value="TreeGrafter"/>
</dbReference>
<dbReference type="PANTHER" id="PTHR33722:SF1">
    <property type="entry name" value="CATION CHANNEL SPERM-ASSOCIATED AUXILIARY SUBUNIT DELTA"/>
    <property type="match status" value="1"/>
</dbReference>
<feature type="chain" id="PRO_5021195068" description="CATSPERE first N-terminal domain-containing protein" evidence="4">
    <location>
        <begin position="21"/>
        <end position="119"/>
    </location>
</feature>
<reference evidence="6" key="4">
    <citation type="submission" date="2025-08" db="UniProtKB">
        <authorList>
            <consortium name="Ensembl"/>
        </authorList>
    </citation>
    <scope>IDENTIFICATION</scope>
</reference>
<proteinExistence type="inferred from homology"/>
<feature type="domain" description="CATSPERE first N-terminal" evidence="5">
    <location>
        <begin position="15"/>
        <end position="96"/>
    </location>
</feature>
<dbReference type="Ensembl" id="ENSCMIT00000006549.1">
    <property type="protein sequence ID" value="ENSCMIP00000006339.1"/>
    <property type="gene ID" value="ENSCMIG00000003630.1"/>
</dbReference>
<dbReference type="AlphaFoldDB" id="A0A4W3H8X6"/>
<reference evidence="6" key="5">
    <citation type="submission" date="2025-09" db="UniProtKB">
        <authorList>
            <consortium name="Ensembl"/>
        </authorList>
    </citation>
    <scope>IDENTIFICATION</scope>
</reference>